<dbReference type="AlphaFoldDB" id="A0A183UY58"/>
<evidence type="ECO:0000313" key="1">
    <source>
        <dbReference type="EMBL" id="VDM44749.1"/>
    </source>
</evidence>
<evidence type="ECO:0000313" key="2">
    <source>
        <dbReference type="Proteomes" id="UP000050794"/>
    </source>
</evidence>
<protein>
    <submittedName>
        <fullName evidence="3">DNA-binding protein</fullName>
    </submittedName>
</protein>
<proteinExistence type="predicted"/>
<accession>A0A183UY58</accession>
<gene>
    <name evidence="1" type="ORF">TCNE_LOCUS13428</name>
</gene>
<reference evidence="1 2" key="2">
    <citation type="submission" date="2018-11" db="EMBL/GenBank/DDBJ databases">
        <authorList>
            <consortium name="Pathogen Informatics"/>
        </authorList>
    </citation>
    <scope>NUCLEOTIDE SEQUENCE [LARGE SCALE GENOMIC DNA]</scope>
</reference>
<keyword evidence="2" id="KW-1185">Reference proteome</keyword>
<evidence type="ECO:0000313" key="3">
    <source>
        <dbReference type="WBParaSite" id="TCNE_0001342801-mRNA-1"/>
    </source>
</evidence>
<dbReference type="Proteomes" id="UP000050794">
    <property type="component" value="Unassembled WGS sequence"/>
</dbReference>
<dbReference type="EMBL" id="UYWY01021715">
    <property type="protein sequence ID" value="VDM44749.1"/>
    <property type="molecule type" value="Genomic_DNA"/>
</dbReference>
<name>A0A183UY58_TOXCA</name>
<sequence>MQVCRLSELKKSVRQGQDVMLAIDLEKLMLFGGLQRAKAGAPGGQEIQSFWYQGNAAGPPNIRRCMTLRVSEESK</sequence>
<dbReference type="WBParaSite" id="TCNE_0001342801-mRNA-1">
    <property type="protein sequence ID" value="TCNE_0001342801-mRNA-1"/>
    <property type="gene ID" value="TCNE_0001342801"/>
</dbReference>
<organism evidence="2 3">
    <name type="scientific">Toxocara canis</name>
    <name type="common">Canine roundworm</name>
    <dbReference type="NCBI Taxonomy" id="6265"/>
    <lineage>
        <taxon>Eukaryota</taxon>
        <taxon>Metazoa</taxon>
        <taxon>Ecdysozoa</taxon>
        <taxon>Nematoda</taxon>
        <taxon>Chromadorea</taxon>
        <taxon>Rhabditida</taxon>
        <taxon>Spirurina</taxon>
        <taxon>Ascaridomorpha</taxon>
        <taxon>Ascaridoidea</taxon>
        <taxon>Toxocaridae</taxon>
        <taxon>Toxocara</taxon>
    </lineage>
</organism>
<reference evidence="3" key="1">
    <citation type="submission" date="2016-06" db="UniProtKB">
        <authorList>
            <consortium name="WormBaseParasite"/>
        </authorList>
    </citation>
    <scope>IDENTIFICATION</scope>
</reference>